<protein>
    <recommendedName>
        <fullName evidence="1">SAP domain-containing protein</fullName>
    </recommendedName>
</protein>
<dbReference type="Gene3D" id="3.90.320.10">
    <property type="match status" value="1"/>
</dbReference>
<evidence type="ECO:0000313" key="3">
    <source>
        <dbReference type="Proteomes" id="UP001159405"/>
    </source>
</evidence>
<dbReference type="CDD" id="cd22343">
    <property type="entry name" value="PDDEXK_lambda_exonuclease-like"/>
    <property type="match status" value="1"/>
</dbReference>
<evidence type="ECO:0000259" key="1">
    <source>
        <dbReference type="SMART" id="SM00513"/>
    </source>
</evidence>
<dbReference type="InterPro" id="IPR003034">
    <property type="entry name" value="SAP_dom"/>
</dbReference>
<feature type="domain" description="SAP" evidence="1">
    <location>
        <begin position="11"/>
        <end position="45"/>
    </location>
</feature>
<dbReference type="SMART" id="SM00513">
    <property type="entry name" value="SAP"/>
    <property type="match status" value="1"/>
</dbReference>
<keyword evidence="3" id="KW-1185">Reference proteome</keyword>
<dbReference type="Pfam" id="PF02037">
    <property type="entry name" value="SAP"/>
    <property type="match status" value="1"/>
</dbReference>
<comment type="caution">
    <text evidence="2">The sequence shown here is derived from an EMBL/GenBank/DDBJ whole genome shotgun (WGS) entry which is preliminary data.</text>
</comment>
<dbReference type="InterPro" id="IPR036361">
    <property type="entry name" value="SAP_dom_sf"/>
</dbReference>
<dbReference type="Proteomes" id="UP001159405">
    <property type="component" value="Unassembled WGS sequence"/>
</dbReference>
<dbReference type="InterPro" id="IPR019080">
    <property type="entry name" value="YqaJ_viral_recombinase"/>
</dbReference>
<proteinExistence type="predicted"/>
<dbReference type="Gene3D" id="1.10.720.30">
    <property type="entry name" value="SAP domain"/>
    <property type="match status" value="1"/>
</dbReference>
<dbReference type="EMBL" id="CALNXK010000015">
    <property type="protein sequence ID" value="CAH3046885.1"/>
    <property type="molecule type" value="Genomic_DNA"/>
</dbReference>
<dbReference type="InterPro" id="IPR011335">
    <property type="entry name" value="Restrct_endonuc-II-like"/>
</dbReference>
<sequence>MSREELPFEVIQTWKPEQLKEFCRKQDLKVSGTKAELVARVFAAAEMGISIKPTALERIAATEKEKAKLLIMPNGTSVPDPLTLKDGWVKESENMASWPPIYLSDITLFLMSDHPGKDVDFHKRVLNEYKEGKAYRLFDSGWLKEISYHKITDDSEYCFLKAKCTHSMKISDTPHSAWICANKNDGFIVNAYCTCVAGMSSSCIHITALLFRVEAANRSGMTNPACTSRQCVWNVPSEKTVIKPTKIADMNWKSSKLNKEPTRATVDSRHSLFQPVEKKRALDDSERRRSFYENLKDTFPDSCFVLMGQAECTPEPLQPIIYSLRNQAECTPEPLQAISTPRESNIVSSDEIDAIEKITVGQADNEAWHQQREGRITASNFYRVFTQVESMKVNEENSADKLVDSLLGKVKPPTHLPALKYGRDMEPIAVKEFIKYFKKHHKDVRYRECGIFIDKTKHYLGASPDLLIECSCCGEAVVEIKNPFSIANEIPSAHNLSYLCMCNGQVALKQQHQYFAQVQGEMAITKRQLGYFFVYTQKGYHLETIRFNATYWHRLEENLTWFYSNCLSPALKLLRK</sequence>
<gene>
    <name evidence="2" type="ORF">PLOB_00009849</name>
</gene>
<dbReference type="PANTHER" id="PTHR47526:SF3">
    <property type="entry name" value="PHD-TYPE DOMAIN-CONTAINING PROTEIN"/>
    <property type="match status" value="1"/>
</dbReference>
<evidence type="ECO:0000313" key="2">
    <source>
        <dbReference type="EMBL" id="CAH3046885.1"/>
    </source>
</evidence>
<name>A0ABN8NEY9_9CNID</name>
<dbReference type="SUPFAM" id="SSF52980">
    <property type="entry name" value="Restriction endonuclease-like"/>
    <property type="match status" value="1"/>
</dbReference>
<dbReference type="SUPFAM" id="SSF68906">
    <property type="entry name" value="SAP domain"/>
    <property type="match status" value="1"/>
</dbReference>
<dbReference type="Pfam" id="PF09588">
    <property type="entry name" value="YqaJ"/>
    <property type="match status" value="1"/>
</dbReference>
<accession>A0ABN8NEY9</accession>
<dbReference type="InterPro" id="IPR011604">
    <property type="entry name" value="PDDEXK-like_dom_sf"/>
</dbReference>
<dbReference type="PANTHER" id="PTHR47526">
    <property type="entry name" value="ATP-DEPENDENT DNA HELICASE"/>
    <property type="match status" value="1"/>
</dbReference>
<reference evidence="2 3" key="1">
    <citation type="submission" date="2022-05" db="EMBL/GenBank/DDBJ databases">
        <authorList>
            <consortium name="Genoscope - CEA"/>
            <person name="William W."/>
        </authorList>
    </citation>
    <scope>NUCLEOTIDE SEQUENCE [LARGE SCALE GENOMIC DNA]</scope>
</reference>
<organism evidence="2 3">
    <name type="scientific">Porites lobata</name>
    <dbReference type="NCBI Taxonomy" id="104759"/>
    <lineage>
        <taxon>Eukaryota</taxon>
        <taxon>Metazoa</taxon>
        <taxon>Cnidaria</taxon>
        <taxon>Anthozoa</taxon>
        <taxon>Hexacorallia</taxon>
        <taxon>Scleractinia</taxon>
        <taxon>Fungiina</taxon>
        <taxon>Poritidae</taxon>
        <taxon>Porites</taxon>
    </lineage>
</organism>